<reference evidence="1" key="1">
    <citation type="submission" date="2021-02" db="EMBL/GenBank/DDBJ databases">
        <authorList>
            <person name="Nowell W R."/>
        </authorList>
    </citation>
    <scope>NUCLEOTIDE SEQUENCE</scope>
</reference>
<proteinExistence type="predicted"/>
<name>A0A8S2SWY7_9BILA</name>
<sequence>MEFVWSEDSSEYAIRDGNSVKIFKNFKEKKTFKPETGIDAIFGGHLFGVRSNSGLT</sequence>
<feature type="non-terminal residue" evidence="1">
    <location>
        <position position="1"/>
    </location>
</feature>
<evidence type="ECO:0000313" key="2">
    <source>
        <dbReference type="Proteomes" id="UP000676336"/>
    </source>
</evidence>
<organism evidence="1 2">
    <name type="scientific">Rotaria magnacalcarata</name>
    <dbReference type="NCBI Taxonomy" id="392030"/>
    <lineage>
        <taxon>Eukaryota</taxon>
        <taxon>Metazoa</taxon>
        <taxon>Spiralia</taxon>
        <taxon>Gnathifera</taxon>
        <taxon>Rotifera</taxon>
        <taxon>Eurotatoria</taxon>
        <taxon>Bdelloidea</taxon>
        <taxon>Philodinida</taxon>
        <taxon>Philodinidae</taxon>
        <taxon>Rotaria</taxon>
    </lineage>
</organism>
<dbReference type="EMBL" id="CAJOBI010028010">
    <property type="protein sequence ID" value="CAF4256624.1"/>
    <property type="molecule type" value="Genomic_DNA"/>
</dbReference>
<evidence type="ECO:0000313" key="1">
    <source>
        <dbReference type="EMBL" id="CAF4256624.1"/>
    </source>
</evidence>
<comment type="caution">
    <text evidence="1">The sequence shown here is derived from an EMBL/GenBank/DDBJ whole genome shotgun (WGS) entry which is preliminary data.</text>
</comment>
<dbReference type="AlphaFoldDB" id="A0A8S2SWY7"/>
<protein>
    <submittedName>
        <fullName evidence="1">Uncharacterized protein</fullName>
    </submittedName>
</protein>
<dbReference type="Proteomes" id="UP000676336">
    <property type="component" value="Unassembled WGS sequence"/>
</dbReference>
<accession>A0A8S2SWY7</accession>
<gene>
    <name evidence="1" type="ORF">SMN809_LOCUS24243</name>
</gene>